<sequence>MNKYLFIILAFLFTQISVSQISTSNSTFTVEELIDGVLFEGGCTPINNILSSTGVGPDRNGIAYFESNGTTFPIENGIILSTGNALRANGPNDLADSSDNILSGNDLDLEMIMAAAGSPLNSVDATWISFDFTPVGNFISFDYLFASEEYNGFFECSFADAFAFILTDNVTGDIVNLATLPGSSTPVQVITVRNPPPAACSPMNPSFFGQYNLDANVFGSPNLGSSAAASPIQFNGQTDVLTASSAVVPNRSYNIKLVIADARDSEYDSAVFIEGGSFDISVDLGGSRVISRGNPLCAGEVYTLDATLPTLPGTTLTYSWRRSDSIIVGNSGTVIPGATGPLLDVTENGFYAVDITFSTGCVASTVVNLEFVELPSASPPDAISCDPNGPGSFDLTIIENFMLAGLNATEYNVSFYESEIDAQNQTNVIPTVSNYQGLSNPQTLYVRVQDNTFDCVVIYPFQLIVDDVFAAPVQDVVACDNDTDGITAITLADFDSQVAPGYTPGTVTVSYYATQNDANTDTNPLGTTYTNTTSPETIFARVVATNDTGCFDTTSINISVFAEPNIAQNPSDLTLCDENNTGDGIETFDLTSVENQIIGSQDFTDVSISYHLSQEDANTGTAPISNPTAYQNAPGRSQSIYVRLENIITGCFNSSAVFDLNVEEIPLVNNPMVYDLCDDNVLDGNTIFDLNSRVNEITGGATNVTTYFYSSQADATARTNEINGLFTNTSNPQTIFVIIENNNTGCTNSTTLELEVRDAPIANTAPALTVCDENNTGDFLEVFDLTINEATILNGQTGINVTYHSSQQDADSDVNPINNTTSFENNTTPQTLYVRLENSTGCFDTTTFDLVVNEIAVPQLFDLYYLCLNNDGSVLTVADSPPTLDTGVDSTSLDFTWELDGVIINGETNANLTATQVGMYTITVTDPATGCSNSQTTEVRQLGPPDRFGAEVVTKYFEERHRIEAFAEGPADQYIFRLDDGPWQFNGDFNNVTPGPHIIVIQDAEGCAMVEIPLNVIGYPLFFTPNNDGFHDTWNIIGVNNDPSTIIYIFDRFGKLLKQINPSGAGWDGTYNGQPLPSSDYWFKVEYIENNVPKSFGGHFALKR</sequence>
<dbReference type="EMBL" id="MAAX01000128">
    <property type="protein sequence ID" value="OUS14282.1"/>
    <property type="molecule type" value="Genomic_DNA"/>
</dbReference>
<dbReference type="NCBIfam" id="NF038133">
    <property type="entry name" value="choice_anch_L"/>
    <property type="match status" value="1"/>
</dbReference>
<evidence type="ECO:0000313" key="3">
    <source>
        <dbReference type="Proteomes" id="UP000196102"/>
    </source>
</evidence>
<keyword evidence="1" id="KW-0732">Signal</keyword>
<dbReference type="NCBIfam" id="TIGR04131">
    <property type="entry name" value="Bac_Flav_CTERM"/>
    <property type="match status" value="1"/>
</dbReference>
<feature type="chain" id="PRO_5012351457" evidence="1">
    <location>
        <begin position="20"/>
        <end position="1104"/>
    </location>
</feature>
<name>A0A1Z8AVC2_9FLAO</name>
<dbReference type="InterPro" id="IPR026341">
    <property type="entry name" value="T9SS_type_B"/>
</dbReference>
<feature type="signal peptide" evidence="1">
    <location>
        <begin position="1"/>
        <end position="19"/>
    </location>
</feature>
<dbReference type="AlphaFoldDB" id="A0A1Z8AVC2"/>
<evidence type="ECO:0000256" key="1">
    <source>
        <dbReference type="SAM" id="SignalP"/>
    </source>
</evidence>
<dbReference type="InterPro" id="IPR013783">
    <property type="entry name" value="Ig-like_fold"/>
</dbReference>
<dbReference type="Pfam" id="PF13585">
    <property type="entry name" value="CHU_C"/>
    <property type="match status" value="1"/>
</dbReference>
<comment type="caution">
    <text evidence="2">The sequence shown here is derived from an EMBL/GenBank/DDBJ whole genome shotgun (WGS) entry which is preliminary data.</text>
</comment>
<protein>
    <submittedName>
        <fullName evidence="2">CUB domain-containing protein</fullName>
    </submittedName>
</protein>
<gene>
    <name evidence="2" type="ORF">A9Q93_08435</name>
</gene>
<reference evidence="3" key="1">
    <citation type="journal article" date="2017" name="Proc. Natl. Acad. Sci. U.S.A.">
        <title>Simulation of Deepwater Horizon oil plume reveals substrate specialization within a complex community of hydrocarbon-degraders.</title>
        <authorList>
            <person name="Hu P."/>
            <person name="Dubinsky E.A."/>
            <person name="Probst A.J."/>
            <person name="Wang J."/>
            <person name="Sieber C.M.K."/>
            <person name="Tom L.M."/>
            <person name="Gardinali P."/>
            <person name="Banfield J.F."/>
            <person name="Atlas R.M."/>
            <person name="Andersen G.L."/>
        </authorList>
    </citation>
    <scope>NUCLEOTIDE SEQUENCE [LARGE SCALE GENOMIC DNA]</scope>
</reference>
<accession>A0A1Z8AVC2</accession>
<dbReference type="RefSeq" id="WP_303686979.1">
    <property type="nucleotide sequence ID" value="NZ_CAJXYO010000002.1"/>
</dbReference>
<proteinExistence type="predicted"/>
<organism evidence="2 3">
    <name type="scientific">Nonlabens dokdonensis</name>
    <dbReference type="NCBI Taxonomy" id="328515"/>
    <lineage>
        <taxon>Bacteria</taxon>
        <taxon>Pseudomonadati</taxon>
        <taxon>Bacteroidota</taxon>
        <taxon>Flavobacteriia</taxon>
        <taxon>Flavobacteriales</taxon>
        <taxon>Flavobacteriaceae</taxon>
        <taxon>Nonlabens</taxon>
    </lineage>
</organism>
<dbReference type="Proteomes" id="UP000196102">
    <property type="component" value="Unassembled WGS sequence"/>
</dbReference>
<evidence type="ECO:0000313" key="2">
    <source>
        <dbReference type="EMBL" id="OUS14282.1"/>
    </source>
</evidence>
<dbReference type="Gene3D" id="2.60.40.10">
    <property type="entry name" value="Immunoglobulins"/>
    <property type="match status" value="1"/>
</dbReference>
<dbReference type="InterPro" id="IPR049804">
    <property type="entry name" value="Choice_anch_L"/>
</dbReference>